<evidence type="ECO:0000313" key="1">
    <source>
        <dbReference type="EMBL" id="GAA3586630.1"/>
    </source>
</evidence>
<gene>
    <name evidence="1" type="ORF">GCM10022235_66740</name>
</gene>
<reference evidence="2" key="1">
    <citation type="journal article" date="2019" name="Int. J. Syst. Evol. Microbiol.">
        <title>The Global Catalogue of Microorganisms (GCM) 10K type strain sequencing project: providing services to taxonomists for standard genome sequencing and annotation.</title>
        <authorList>
            <consortium name="The Broad Institute Genomics Platform"/>
            <consortium name="The Broad Institute Genome Sequencing Center for Infectious Disease"/>
            <person name="Wu L."/>
            <person name="Ma J."/>
        </authorList>
    </citation>
    <scope>NUCLEOTIDE SEQUENCE [LARGE SCALE GENOMIC DNA]</scope>
    <source>
        <strain evidence="2">JCM 16928</strain>
    </source>
</reference>
<name>A0ABP6YME7_9ACTN</name>
<dbReference type="RefSeq" id="WP_344847365.1">
    <property type="nucleotide sequence ID" value="NZ_BAABAA010000012.1"/>
</dbReference>
<dbReference type="PANTHER" id="PTHR16222">
    <property type="entry name" value="ADP-RIBOSYLGLYCOHYDROLASE"/>
    <property type="match status" value="1"/>
</dbReference>
<dbReference type="EMBL" id="BAABAA010000012">
    <property type="protein sequence ID" value="GAA3586630.1"/>
    <property type="molecule type" value="Genomic_DNA"/>
</dbReference>
<dbReference type="InterPro" id="IPR036705">
    <property type="entry name" value="Ribosyl_crysJ1_sf"/>
</dbReference>
<dbReference type="Proteomes" id="UP001501222">
    <property type="component" value="Unassembled WGS sequence"/>
</dbReference>
<proteinExistence type="predicted"/>
<keyword evidence="2" id="KW-1185">Reference proteome</keyword>
<dbReference type="SUPFAM" id="SSF101478">
    <property type="entry name" value="ADP-ribosylglycohydrolase"/>
    <property type="match status" value="1"/>
</dbReference>
<dbReference type="PANTHER" id="PTHR16222:SF12">
    <property type="entry name" value="ADP-RIBOSYLGLYCOHYDROLASE-RELATED"/>
    <property type="match status" value="1"/>
</dbReference>
<organism evidence="1 2">
    <name type="scientific">Kribbella ginsengisoli</name>
    <dbReference type="NCBI Taxonomy" id="363865"/>
    <lineage>
        <taxon>Bacteria</taxon>
        <taxon>Bacillati</taxon>
        <taxon>Actinomycetota</taxon>
        <taxon>Actinomycetes</taxon>
        <taxon>Propionibacteriales</taxon>
        <taxon>Kribbellaceae</taxon>
        <taxon>Kribbella</taxon>
    </lineage>
</organism>
<evidence type="ECO:0000313" key="2">
    <source>
        <dbReference type="Proteomes" id="UP001501222"/>
    </source>
</evidence>
<accession>A0ABP6YME7</accession>
<dbReference type="Gene3D" id="1.10.4080.10">
    <property type="entry name" value="ADP-ribosylation/Crystallin J1"/>
    <property type="match status" value="1"/>
</dbReference>
<protein>
    <submittedName>
        <fullName evidence="1">ADP-ribosylglycohydrolase family protein</fullName>
    </submittedName>
</protein>
<dbReference type="InterPro" id="IPR050792">
    <property type="entry name" value="ADP-ribosylglycohydrolase"/>
</dbReference>
<dbReference type="InterPro" id="IPR005502">
    <property type="entry name" value="Ribosyl_crysJ1"/>
</dbReference>
<comment type="caution">
    <text evidence="1">The sequence shown here is derived from an EMBL/GenBank/DDBJ whole genome shotgun (WGS) entry which is preliminary data.</text>
</comment>
<dbReference type="Pfam" id="PF03747">
    <property type="entry name" value="ADP_ribosyl_GH"/>
    <property type="match status" value="1"/>
</dbReference>
<sequence>MSVLEEKSVGVLVGSAVGDAIGGAVEGWTPEAIRERHGGWVTGIVGPWYDDWRNARPIAPYHKGDGHITDDTLMTHALVEVYDELRTHLDAYSIAESLVPKLLTEKRWIPELETEALLLQRVFLAEKWLVARLHYGHVDPREAGVGNIVNCGAAMYVAPVGIANAGDPAGAYAEAIDLAGAHQSSYGREAAGVLAAAVAAAMMPGATASSAVAAALELAKDGTRAAVEAVAEAASGLTDWESAIPVLRAAVEPFDTVGPEYRNQSLDARRPSRTKAIEELPVALGFVLVSGGDVREAVLGGTNYGRDADSIASMAGAITGALSGAAGVPADWASTIAEASKTDLEQPGRVMASVALELHLSDARRFAHRTETLERLTT</sequence>